<reference evidence="3 4" key="1">
    <citation type="submission" date="2018-06" db="EMBL/GenBank/DDBJ databases">
        <title>Halonotius sp. F13-13 a new haloarchaeeon isolated from a solar saltern from Isla Cristina, Huelva, Spain.</title>
        <authorList>
            <person name="Duran-Viseras A."/>
            <person name="Sanchez-Porro C."/>
            <person name="Ventosa A."/>
        </authorList>
    </citation>
    <scope>NUCLEOTIDE SEQUENCE [LARGE SCALE GENOMIC DNA]</scope>
    <source>
        <strain evidence="3 4">F13-13</strain>
    </source>
</reference>
<gene>
    <name evidence="3" type="ORF">DM826_05300</name>
</gene>
<dbReference type="OrthoDB" id="8638at2157"/>
<organism evidence="3 4">
    <name type="scientific">Halonotius aquaticus</name>
    <dbReference type="NCBI Taxonomy" id="2216978"/>
    <lineage>
        <taxon>Archaea</taxon>
        <taxon>Methanobacteriati</taxon>
        <taxon>Methanobacteriota</taxon>
        <taxon>Stenosarchaea group</taxon>
        <taxon>Halobacteria</taxon>
        <taxon>Halobacteriales</taxon>
        <taxon>Haloferacaceae</taxon>
        <taxon>Halonotius</taxon>
    </lineage>
</organism>
<dbReference type="InterPro" id="IPR002372">
    <property type="entry name" value="PQQ_rpt_dom"/>
</dbReference>
<protein>
    <recommendedName>
        <fullName evidence="2">Pyrrolo-quinoline quinone repeat domain-containing protein</fullName>
    </recommendedName>
</protein>
<proteinExistence type="predicted"/>
<dbReference type="InterPro" id="IPR018391">
    <property type="entry name" value="PQQ_b-propeller_rpt"/>
</dbReference>
<dbReference type="SUPFAM" id="SSF50998">
    <property type="entry name" value="Quinoprotein alcohol dehydrogenase-like"/>
    <property type="match status" value="2"/>
</dbReference>
<dbReference type="InterPro" id="IPR006311">
    <property type="entry name" value="TAT_signal"/>
</dbReference>
<evidence type="ECO:0000313" key="3">
    <source>
        <dbReference type="EMBL" id="RJX43669.1"/>
    </source>
</evidence>
<evidence type="ECO:0000259" key="2">
    <source>
        <dbReference type="Pfam" id="PF13570"/>
    </source>
</evidence>
<dbReference type="SMART" id="SM00564">
    <property type="entry name" value="PQQ"/>
    <property type="match status" value="8"/>
</dbReference>
<dbReference type="Gene3D" id="2.40.10.480">
    <property type="match status" value="3"/>
</dbReference>
<dbReference type="InterPro" id="IPR015943">
    <property type="entry name" value="WD40/YVTN_repeat-like_dom_sf"/>
</dbReference>
<evidence type="ECO:0000313" key="4">
    <source>
        <dbReference type="Proteomes" id="UP000276588"/>
    </source>
</evidence>
<dbReference type="Pfam" id="PF13570">
    <property type="entry name" value="Beta-prop_ACSF4"/>
    <property type="match status" value="1"/>
</dbReference>
<dbReference type="InterPro" id="IPR011047">
    <property type="entry name" value="Quinoprotein_ADH-like_sf"/>
</dbReference>
<dbReference type="RefSeq" id="WP_120102268.1">
    <property type="nucleotide sequence ID" value="NZ_QKNY01000007.1"/>
</dbReference>
<evidence type="ECO:0000256" key="1">
    <source>
        <dbReference type="SAM" id="MobiDB-lite"/>
    </source>
</evidence>
<dbReference type="PANTHER" id="PTHR34512:SF30">
    <property type="entry name" value="OUTER MEMBRANE PROTEIN ASSEMBLY FACTOR BAMB"/>
    <property type="match status" value="1"/>
</dbReference>
<sequence>MKNDSTENYSKISRRRALRGVGGLTALGVTSIVSSNTAAAADPGTQLWSFETEGSIESSPTIVDGTVFVGCNGSAYHSESSFKSGSFYAVNAETGQEEWSFEAGQGFDSSATVADGRVFFGSFDDNLYALDTETGRKEWVFDAHGIGSSPTVFEGTVFIGSYNNLYAVDAETGDQEWVFETDIASSPTVSSGTVFVGSGDNNLYAVDAETGDQQWVFETGDSVYSSPTVANGTVFVGSRDNNLYAVDTETGQEEWAFETGGVVDCSPTVSDNVVFFGSGDERFYALDAETGQEEWVSYVPYPVRSSPTVADGTLFIAADNEPNSLTLAETSDDGIIGALDLETGEPKWSLNIGIDFSSPTVANGTLFIGSSNDTDGNIEGGKLVAVDTDVTGSSDGSRAKLGTLGHHGDRKNAGQATTTLENLGLPESLSLSGVPTPAVIAAGGGTIGVGIYAYRRWRRSDDTESNDTEEN</sequence>
<dbReference type="EMBL" id="QKNY01000007">
    <property type="protein sequence ID" value="RJX43669.1"/>
    <property type="molecule type" value="Genomic_DNA"/>
</dbReference>
<accession>A0A3A6PVL2</accession>
<dbReference type="Proteomes" id="UP000276588">
    <property type="component" value="Unassembled WGS sequence"/>
</dbReference>
<keyword evidence="4" id="KW-1185">Reference proteome</keyword>
<name>A0A3A6PVL2_9EURY</name>
<dbReference type="PROSITE" id="PS51318">
    <property type="entry name" value="TAT"/>
    <property type="match status" value="1"/>
</dbReference>
<dbReference type="PANTHER" id="PTHR34512">
    <property type="entry name" value="CELL SURFACE PROTEIN"/>
    <property type="match status" value="1"/>
</dbReference>
<dbReference type="AlphaFoldDB" id="A0A3A6PVL2"/>
<feature type="region of interest" description="Disordered" evidence="1">
    <location>
        <begin position="392"/>
        <end position="413"/>
    </location>
</feature>
<dbReference type="Gene3D" id="2.40.128.630">
    <property type="match status" value="1"/>
</dbReference>
<dbReference type="Gene3D" id="2.130.10.10">
    <property type="entry name" value="YVTN repeat-like/Quinoprotein amine dehydrogenase"/>
    <property type="match status" value="1"/>
</dbReference>
<feature type="domain" description="Pyrrolo-quinoline quinone repeat" evidence="2">
    <location>
        <begin position="84"/>
        <end position="373"/>
    </location>
</feature>
<comment type="caution">
    <text evidence="3">The sequence shown here is derived from an EMBL/GenBank/DDBJ whole genome shotgun (WGS) entry which is preliminary data.</text>
</comment>